<keyword evidence="2" id="KW-1185">Reference proteome</keyword>
<evidence type="ECO:0000313" key="1">
    <source>
        <dbReference type="EMBL" id="GFT10077.1"/>
    </source>
</evidence>
<proteinExistence type="predicted"/>
<accession>A0A8X6NE26</accession>
<organism evidence="1 2">
    <name type="scientific">Nephila pilipes</name>
    <name type="common">Giant wood spider</name>
    <name type="synonym">Nephila maculata</name>
    <dbReference type="NCBI Taxonomy" id="299642"/>
    <lineage>
        <taxon>Eukaryota</taxon>
        <taxon>Metazoa</taxon>
        <taxon>Ecdysozoa</taxon>
        <taxon>Arthropoda</taxon>
        <taxon>Chelicerata</taxon>
        <taxon>Arachnida</taxon>
        <taxon>Araneae</taxon>
        <taxon>Araneomorphae</taxon>
        <taxon>Entelegynae</taxon>
        <taxon>Araneoidea</taxon>
        <taxon>Nephilidae</taxon>
        <taxon>Nephila</taxon>
    </lineage>
</organism>
<gene>
    <name evidence="1" type="ORF">NPIL_354251</name>
</gene>
<reference evidence="1" key="1">
    <citation type="submission" date="2020-08" db="EMBL/GenBank/DDBJ databases">
        <title>Multicomponent nature underlies the extraordinary mechanical properties of spider dragline silk.</title>
        <authorList>
            <person name="Kono N."/>
            <person name="Nakamura H."/>
            <person name="Mori M."/>
            <person name="Yoshida Y."/>
            <person name="Ohtoshi R."/>
            <person name="Malay A.D."/>
            <person name="Moran D.A.P."/>
            <person name="Tomita M."/>
            <person name="Numata K."/>
            <person name="Arakawa K."/>
        </authorList>
    </citation>
    <scope>NUCLEOTIDE SEQUENCE</scope>
</reference>
<dbReference type="EMBL" id="BMAW01008757">
    <property type="protein sequence ID" value="GFT10077.1"/>
    <property type="molecule type" value="Genomic_DNA"/>
</dbReference>
<comment type="caution">
    <text evidence="1">The sequence shown here is derived from an EMBL/GenBank/DDBJ whole genome shotgun (WGS) entry which is preliminary data.</text>
</comment>
<evidence type="ECO:0000313" key="2">
    <source>
        <dbReference type="Proteomes" id="UP000887013"/>
    </source>
</evidence>
<sequence>MSQETGVEAKIDESFMSTTCSANDLKVTALTIVSTNDVKGVQISVGEEGVRLYKILNGTVAMVFNKETFEKYCRVAASIANNFEVDFSDVSEDLS</sequence>
<protein>
    <submittedName>
        <fullName evidence="1">Uncharacterized protein</fullName>
    </submittedName>
</protein>
<dbReference type="Proteomes" id="UP000887013">
    <property type="component" value="Unassembled WGS sequence"/>
</dbReference>
<name>A0A8X6NE26_NEPPI</name>
<dbReference type="AlphaFoldDB" id="A0A8X6NE26"/>